<dbReference type="GO" id="GO:0005506">
    <property type="term" value="F:iron ion binding"/>
    <property type="evidence" value="ECO:0007669"/>
    <property type="project" value="InterPro"/>
</dbReference>
<keyword evidence="6" id="KW-0249">Electron transport</keyword>
<dbReference type="Gene3D" id="1.10.760.10">
    <property type="entry name" value="Cytochrome c-like domain"/>
    <property type="match status" value="1"/>
</dbReference>
<dbReference type="Proteomes" id="UP000056905">
    <property type="component" value="Chromosome"/>
</dbReference>
<gene>
    <name evidence="11" type="ORF">AQ619_05415</name>
</gene>
<evidence type="ECO:0000256" key="7">
    <source>
        <dbReference type="ARBA" id="ARBA00023004"/>
    </source>
</evidence>
<dbReference type="PROSITE" id="PS51007">
    <property type="entry name" value="CYTC"/>
    <property type="match status" value="1"/>
</dbReference>
<dbReference type="AlphaFoldDB" id="A0A0P0NY32"/>
<dbReference type="InterPro" id="IPR009056">
    <property type="entry name" value="Cyt_c-like_dom"/>
</dbReference>
<evidence type="ECO:0000256" key="4">
    <source>
        <dbReference type="ARBA" id="ARBA00022660"/>
    </source>
</evidence>
<proteinExistence type="predicted"/>
<evidence type="ECO:0000256" key="3">
    <source>
        <dbReference type="ARBA" id="ARBA00022617"/>
    </source>
</evidence>
<organism evidence="11 12">
    <name type="scientific">Caulobacter henricii</name>
    <dbReference type="NCBI Taxonomy" id="69395"/>
    <lineage>
        <taxon>Bacteria</taxon>
        <taxon>Pseudomonadati</taxon>
        <taxon>Pseudomonadota</taxon>
        <taxon>Alphaproteobacteria</taxon>
        <taxon>Caulobacterales</taxon>
        <taxon>Caulobacteraceae</taxon>
        <taxon>Caulobacter</taxon>
    </lineage>
</organism>
<evidence type="ECO:0000256" key="9">
    <source>
        <dbReference type="SAM" id="SignalP"/>
    </source>
</evidence>
<keyword evidence="3 8" id="KW-0349">Heme</keyword>
<feature type="domain" description="Cytochrome c" evidence="10">
    <location>
        <begin position="23"/>
        <end position="101"/>
    </location>
</feature>
<dbReference type="STRING" id="69395.AQ619_05415"/>
<dbReference type="InterPro" id="IPR036909">
    <property type="entry name" value="Cyt_c-like_dom_sf"/>
</dbReference>
<evidence type="ECO:0000313" key="12">
    <source>
        <dbReference type="Proteomes" id="UP000056905"/>
    </source>
</evidence>
<dbReference type="PRINTS" id="PR00605">
    <property type="entry name" value="CYTCHROMECIC"/>
</dbReference>
<dbReference type="KEGG" id="chq:AQ619_05415"/>
<evidence type="ECO:0000256" key="2">
    <source>
        <dbReference type="ARBA" id="ARBA00022448"/>
    </source>
</evidence>
<keyword evidence="4" id="KW-0679">Respiratory chain</keyword>
<name>A0A0P0NY32_9CAUL</name>
<dbReference type="PANTHER" id="PTHR35008:SF8">
    <property type="entry name" value="ALCOHOL DEHYDROGENASE CYTOCHROME C SUBUNIT"/>
    <property type="match status" value="1"/>
</dbReference>
<evidence type="ECO:0000256" key="6">
    <source>
        <dbReference type="ARBA" id="ARBA00022982"/>
    </source>
</evidence>
<dbReference type="InterPro" id="IPR051459">
    <property type="entry name" value="Cytochrome_c-type_DH"/>
</dbReference>
<dbReference type="Pfam" id="PF13442">
    <property type="entry name" value="Cytochrome_CBB3"/>
    <property type="match status" value="1"/>
</dbReference>
<feature type="chain" id="PRO_5006052502" evidence="9">
    <location>
        <begin position="25"/>
        <end position="132"/>
    </location>
</feature>
<dbReference type="RefSeq" id="WP_062145245.1">
    <property type="nucleotide sequence ID" value="NZ_CP013002.1"/>
</dbReference>
<dbReference type="SUPFAM" id="SSF46626">
    <property type="entry name" value="Cytochrome c"/>
    <property type="match status" value="1"/>
</dbReference>
<feature type="signal peptide" evidence="9">
    <location>
        <begin position="1"/>
        <end position="24"/>
    </location>
</feature>
<dbReference type="EMBL" id="CP013002">
    <property type="protein sequence ID" value="ALL12838.1"/>
    <property type="molecule type" value="Genomic_DNA"/>
</dbReference>
<dbReference type="OrthoDB" id="70223at2"/>
<keyword evidence="9" id="KW-0732">Signal</keyword>
<comment type="cofactor">
    <cofactor evidence="1">
        <name>heme c</name>
        <dbReference type="ChEBI" id="CHEBI:61717"/>
    </cofactor>
</comment>
<evidence type="ECO:0000256" key="5">
    <source>
        <dbReference type="ARBA" id="ARBA00022723"/>
    </source>
</evidence>
<evidence type="ECO:0000313" key="11">
    <source>
        <dbReference type="EMBL" id="ALL12838.1"/>
    </source>
</evidence>
<dbReference type="GO" id="GO:0020037">
    <property type="term" value="F:heme binding"/>
    <property type="evidence" value="ECO:0007669"/>
    <property type="project" value="InterPro"/>
</dbReference>
<evidence type="ECO:0000259" key="10">
    <source>
        <dbReference type="PROSITE" id="PS51007"/>
    </source>
</evidence>
<keyword evidence="12" id="KW-1185">Reference proteome</keyword>
<evidence type="ECO:0000256" key="8">
    <source>
        <dbReference type="PROSITE-ProRule" id="PRU00433"/>
    </source>
</evidence>
<evidence type="ECO:0000256" key="1">
    <source>
        <dbReference type="ARBA" id="ARBA00001926"/>
    </source>
</evidence>
<dbReference type="GO" id="GO:0009055">
    <property type="term" value="F:electron transfer activity"/>
    <property type="evidence" value="ECO:0007669"/>
    <property type="project" value="InterPro"/>
</dbReference>
<reference evidence="11 12" key="1">
    <citation type="submission" date="2015-10" db="EMBL/GenBank/DDBJ databases">
        <title>Conservation of the essential genome among Caulobacter and Brevundimonas species.</title>
        <authorList>
            <person name="Scott D."/>
            <person name="Ely B."/>
        </authorList>
    </citation>
    <scope>NUCLEOTIDE SEQUENCE [LARGE SCALE GENOMIC DNA]</scope>
    <source>
        <strain evidence="11 12">CB4</strain>
    </source>
</reference>
<keyword evidence="5 8" id="KW-0479">Metal-binding</keyword>
<dbReference type="InterPro" id="IPR008168">
    <property type="entry name" value="Cyt_C_IC"/>
</dbReference>
<accession>A0A0P0NY32</accession>
<dbReference type="PANTHER" id="PTHR35008">
    <property type="entry name" value="BLL4482 PROTEIN-RELATED"/>
    <property type="match status" value="1"/>
</dbReference>
<keyword evidence="7 8" id="KW-0408">Iron</keyword>
<keyword evidence="2" id="KW-0813">Transport</keyword>
<protein>
    <submittedName>
        <fullName evidence="11">Cytochrome C</fullName>
    </submittedName>
</protein>
<sequence length="132" mass="13297">MTLASRFALLSLLAAGAAPTLASAAPPPKSLYEDNCSACHQVTGKGIKGAFPALTASPLVNGPAAPLVTTVLNGRAGMPAFKDDLSDADLAGIITYVRASWGNKGTLVSAADVASIRARARAAQTARGLQAH</sequence>